<evidence type="ECO:0000256" key="3">
    <source>
        <dbReference type="ARBA" id="ARBA00022759"/>
    </source>
</evidence>
<dbReference type="InterPro" id="IPR014721">
    <property type="entry name" value="Ribsml_uS5_D2-typ_fold_subgr"/>
</dbReference>
<dbReference type="InterPro" id="IPR020568">
    <property type="entry name" value="Ribosomal_Su5_D2-typ_SF"/>
</dbReference>
<comment type="function">
    <text evidence="6">RNaseP catalyzes the removal of the 5'-leader sequence from pre-tRNA to produce the mature 5'-terminus. It can also cleave other RNA substrates such as 4.5S RNA. The protein component plays an auxiliary but essential role in vivo by binding to the 5'-leader sequence and broadening the substrate specificity of the ribozyme.</text>
</comment>
<protein>
    <recommendedName>
        <fullName evidence="6">Ribonuclease P protein component</fullName>
        <shortName evidence="6">RNase P protein</shortName>
        <shortName evidence="6">RNaseP protein</shortName>
        <ecNumber evidence="6">3.1.26.5</ecNumber>
    </recommendedName>
    <alternativeName>
        <fullName evidence="6">Protein C5</fullName>
    </alternativeName>
</protein>
<keyword evidence="2 6" id="KW-0540">Nuclease</keyword>
<organism evidence="7 8">
    <name type="scientific">Sphingobacterium lactis</name>
    <dbReference type="NCBI Taxonomy" id="797291"/>
    <lineage>
        <taxon>Bacteria</taxon>
        <taxon>Pseudomonadati</taxon>
        <taxon>Bacteroidota</taxon>
        <taxon>Sphingobacteriia</taxon>
        <taxon>Sphingobacteriales</taxon>
        <taxon>Sphingobacteriaceae</taxon>
        <taxon>Sphingobacterium</taxon>
    </lineage>
</organism>
<dbReference type="GO" id="GO:0004526">
    <property type="term" value="F:ribonuclease P activity"/>
    <property type="evidence" value="ECO:0007669"/>
    <property type="project" value="UniProtKB-UniRule"/>
</dbReference>
<evidence type="ECO:0000256" key="6">
    <source>
        <dbReference type="HAMAP-Rule" id="MF_00227"/>
    </source>
</evidence>
<comment type="subunit">
    <text evidence="6">Consists of a catalytic RNA component (M1 or rnpB) and a protein subunit.</text>
</comment>
<dbReference type="InterPro" id="IPR000100">
    <property type="entry name" value="RNase_P"/>
</dbReference>
<evidence type="ECO:0000313" key="7">
    <source>
        <dbReference type="EMBL" id="SEG54501.1"/>
    </source>
</evidence>
<keyword evidence="4 6" id="KW-0378">Hydrolase</keyword>
<name>A0A1H6B0Z0_9SPHI</name>
<keyword evidence="3 6" id="KW-0255">Endonuclease</keyword>
<dbReference type="HAMAP" id="MF_00227">
    <property type="entry name" value="RNase_P"/>
    <property type="match status" value="1"/>
</dbReference>
<gene>
    <name evidence="6" type="primary">rnpA</name>
    <name evidence="7" type="ORF">SAMN05421877_10992</name>
</gene>
<dbReference type="Pfam" id="PF00825">
    <property type="entry name" value="Ribonuclease_P"/>
    <property type="match status" value="1"/>
</dbReference>
<evidence type="ECO:0000256" key="2">
    <source>
        <dbReference type="ARBA" id="ARBA00022722"/>
    </source>
</evidence>
<dbReference type="Proteomes" id="UP000236731">
    <property type="component" value="Unassembled WGS sequence"/>
</dbReference>
<reference evidence="8" key="1">
    <citation type="submission" date="2016-10" db="EMBL/GenBank/DDBJ databases">
        <authorList>
            <person name="Varghese N."/>
            <person name="Submissions S."/>
        </authorList>
    </citation>
    <scope>NUCLEOTIDE SEQUENCE [LARGE SCALE GENOMIC DNA]</scope>
    <source>
        <strain evidence="8">DSM 22361</strain>
    </source>
</reference>
<comment type="catalytic activity">
    <reaction evidence="6">
        <text>Endonucleolytic cleavage of RNA, removing 5'-extranucleotides from tRNA precursor.</text>
        <dbReference type="EC" id="3.1.26.5"/>
    </reaction>
</comment>
<keyword evidence="8" id="KW-1185">Reference proteome</keyword>
<accession>A0A1H6B0Z0</accession>
<dbReference type="SUPFAM" id="SSF54211">
    <property type="entry name" value="Ribosomal protein S5 domain 2-like"/>
    <property type="match status" value="1"/>
</dbReference>
<dbReference type="EC" id="3.1.26.5" evidence="6"/>
<keyword evidence="1 6" id="KW-0819">tRNA processing</keyword>
<proteinExistence type="inferred from homology"/>
<dbReference type="Gene3D" id="3.30.230.10">
    <property type="match status" value="1"/>
</dbReference>
<evidence type="ECO:0000256" key="4">
    <source>
        <dbReference type="ARBA" id="ARBA00022801"/>
    </source>
</evidence>
<evidence type="ECO:0000313" key="8">
    <source>
        <dbReference type="Proteomes" id="UP000236731"/>
    </source>
</evidence>
<sequence>MAGSYIIEMEKYTFKKEERLCSKRSIDDLFHNGSSFVVYPFRVVYLAYEPQERPFPAQAILSVPKKRFKRAVDRNHLKRQMRECYRQQKHTLYAFLQDNALHMSLAIQYVSNEKLPFETLKAKTAQLLARLEHEIDQSHLGKGN</sequence>
<evidence type="ECO:0000256" key="1">
    <source>
        <dbReference type="ARBA" id="ARBA00022694"/>
    </source>
</evidence>
<keyword evidence="5 6" id="KW-0694">RNA-binding</keyword>
<dbReference type="GO" id="GO:0001682">
    <property type="term" value="P:tRNA 5'-leader removal"/>
    <property type="evidence" value="ECO:0007669"/>
    <property type="project" value="UniProtKB-UniRule"/>
</dbReference>
<evidence type="ECO:0000256" key="5">
    <source>
        <dbReference type="ARBA" id="ARBA00022884"/>
    </source>
</evidence>
<dbReference type="GO" id="GO:0000049">
    <property type="term" value="F:tRNA binding"/>
    <property type="evidence" value="ECO:0007669"/>
    <property type="project" value="UniProtKB-UniRule"/>
</dbReference>
<comment type="similarity">
    <text evidence="6">Belongs to the RnpA family.</text>
</comment>
<dbReference type="EMBL" id="FNUT01000009">
    <property type="protein sequence ID" value="SEG54501.1"/>
    <property type="molecule type" value="Genomic_DNA"/>
</dbReference>
<dbReference type="AlphaFoldDB" id="A0A1H6B0Z0"/>